<evidence type="ECO:0000313" key="3">
    <source>
        <dbReference type="Proteomes" id="UP001472677"/>
    </source>
</evidence>
<keyword evidence="3" id="KW-1185">Reference proteome</keyword>
<reference evidence="2 3" key="1">
    <citation type="journal article" date="2024" name="G3 (Bethesda)">
        <title>Genome assembly of Hibiscus sabdariffa L. provides insights into metabolisms of medicinal natural products.</title>
        <authorList>
            <person name="Kim T."/>
        </authorList>
    </citation>
    <scope>NUCLEOTIDE SEQUENCE [LARGE SCALE GENOMIC DNA]</scope>
    <source>
        <strain evidence="2">TK-2024</strain>
        <tissue evidence="2">Old leaves</tissue>
    </source>
</reference>
<gene>
    <name evidence="2" type="ORF">V6N12_045709</name>
</gene>
<sequence>MVVGGGVHLNRSQQLGTDFSAQELTSVWKQAQEDQILFDQMEQDQVSGQQSKEIGLTKEEKLPSRKTIEQE</sequence>
<feature type="compositionally biased region" description="Basic and acidic residues" evidence="1">
    <location>
        <begin position="55"/>
        <end position="71"/>
    </location>
</feature>
<evidence type="ECO:0000256" key="1">
    <source>
        <dbReference type="SAM" id="MobiDB-lite"/>
    </source>
</evidence>
<feature type="compositionally biased region" description="Polar residues" evidence="1">
    <location>
        <begin position="43"/>
        <end position="52"/>
    </location>
</feature>
<dbReference type="Proteomes" id="UP001472677">
    <property type="component" value="Unassembled WGS sequence"/>
</dbReference>
<name>A0ABR2G407_9ROSI</name>
<evidence type="ECO:0000313" key="2">
    <source>
        <dbReference type="EMBL" id="KAK8593633.1"/>
    </source>
</evidence>
<dbReference type="EMBL" id="JBBPBM010000003">
    <property type="protein sequence ID" value="KAK8593633.1"/>
    <property type="molecule type" value="Genomic_DNA"/>
</dbReference>
<organism evidence="2 3">
    <name type="scientific">Hibiscus sabdariffa</name>
    <name type="common">roselle</name>
    <dbReference type="NCBI Taxonomy" id="183260"/>
    <lineage>
        <taxon>Eukaryota</taxon>
        <taxon>Viridiplantae</taxon>
        <taxon>Streptophyta</taxon>
        <taxon>Embryophyta</taxon>
        <taxon>Tracheophyta</taxon>
        <taxon>Spermatophyta</taxon>
        <taxon>Magnoliopsida</taxon>
        <taxon>eudicotyledons</taxon>
        <taxon>Gunneridae</taxon>
        <taxon>Pentapetalae</taxon>
        <taxon>rosids</taxon>
        <taxon>malvids</taxon>
        <taxon>Malvales</taxon>
        <taxon>Malvaceae</taxon>
        <taxon>Malvoideae</taxon>
        <taxon>Hibiscus</taxon>
    </lineage>
</organism>
<proteinExistence type="predicted"/>
<comment type="caution">
    <text evidence="2">The sequence shown here is derived from an EMBL/GenBank/DDBJ whole genome shotgun (WGS) entry which is preliminary data.</text>
</comment>
<accession>A0ABR2G407</accession>
<feature type="region of interest" description="Disordered" evidence="1">
    <location>
        <begin position="43"/>
        <end position="71"/>
    </location>
</feature>
<protein>
    <submittedName>
        <fullName evidence="2">Uncharacterized protein</fullName>
    </submittedName>
</protein>